<evidence type="ECO:0000313" key="3">
    <source>
        <dbReference type="WBParaSite" id="nOo.2.0.1.t13656-RA"/>
    </source>
</evidence>
<protein>
    <submittedName>
        <fullName evidence="3">C2 domain-containing protein</fullName>
    </submittedName>
</protein>
<dbReference type="Proteomes" id="UP000271087">
    <property type="component" value="Unassembled WGS sequence"/>
</dbReference>
<dbReference type="Gene3D" id="3.90.70.10">
    <property type="entry name" value="Cysteine proteinases"/>
    <property type="match status" value="1"/>
</dbReference>
<gene>
    <name evidence="1" type="ORF">NOO_LOCUS13656</name>
</gene>
<accession>A0A182EZP6</accession>
<reference evidence="3" key="1">
    <citation type="submission" date="2016-06" db="UniProtKB">
        <authorList>
            <consortium name="WormBaseParasite"/>
        </authorList>
    </citation>
    <scope>IDENTIFICATION</scope>
</reference>
<evidence type="ECO:0000313" key="2">
    <source>
        <dbReference type="Proteomes" id="UP000271087"/>
    </source>
</evidence>
<sequence length="57" mass="6644">TDEEFNMMNGLSFSNETYLQGGKQMIVELYEYDPKAKLPGSVDWRKRDRVTSVKNQV</sequence>
<dbReference type="InterPro" id="IPR038765">
    <property type="entry name" value="Papain-like_cys_pep_sf"/>
</dbReference>
<dbReference type="STRING" id="42157.A0A182EZP6"/>
<reference evidence="1 2" key="2">
    <citation type="submission" date="2018-08" db="EMBL/GenBank/DDBJ databases">
        <authorList>
            <person name="Laetsch R D."/>
            <person name="Stevens L."/>
            <person name="Kumar S."/>
            <person name="Blaxter L. M."/>
        </authorList>
    </citation>
    <scope>NUCLEOTIDE SEQUENCE [LARGE SCALE GENOMIC DNA]</scope>
</reference>
<dbReference type="AlphaFoldDB" id="A0A182EZP6"/>
<dbReference type="SUPFAM" id="SSF54001">
    <property type="entry name" value="Cysteine proteinases"/>
    <property type="match status" value="1"/>
</dbReference>
<proteinExistence type="predicted"/>
<keyword evidence="2" id="KW-1185">Reference proteome</keyword>
<organism evidence="3">
    <name type="scientific">Onchocerca ochengi</name>
    <name type="common">Filarial nematode worm</name>
    <dbReference type="NCBI Taxonomy" id="42157"/>
    <lineage>
        <taxon>Eukaryota</taxon>
        <taxon>Metazoa</taxon>
        <taxon>Ecdysozoa</taxon>
        <taxon>Nematoda</taxon>
        <taxon>Chromadorea</taxon>
        <taxon>Rhabditida</taxon>
        <taxon>Spirurina</taxon>
        <taxon>Spiruromorpha</taxon>
        <taxon>Filarioidea</taxon>
        <taxon>Onchocercidae</taxon>
        <taxon>Onchocerca</taxon>
    </lineage>
</organism>
<evidence type="ECO:0000313" key="1">
    <source>
        <dbReference type="EMBL" id="VDN04117.1"/>
    </source>
</evidence>
<dbReference type="WBParaSite" id="nOo.2.0.1.t13656-RA">
    <property type="protein sequence ID" value="nOo.2.0.1.t13656-RA"/>
    <property type="gene ID" value="nOo.2.0.1.g13656"/>
</dbReference>
<dbReference type="EMBL" id="UYRW01017266">
    <property type="protein sequence ID" value="VDN04117.1"/>
    <property type="molecule type" value="Genomic_DNA"/>
</dbReference>
<name>A0A182EZP6_ONCOC</name>